<dbReference type="EMBL" id="JAAGMN010008964">
    <property type="protein sequence ID" value="NEE21031.1"/>
    <property type="molecule type" value="Genomic_DNA"/>
</dbReference>
<organism evidence="2">
    <name type="scientific">Streptomyces sp. SID7499</name>
    <dbReference type="NCBI Taxonomy" id="2706086"/>
    <lineage>
        <taxon>Bacteria</taxon>
        <taxon>Bacillati</taxon>
        <taxon>Actinomycetota</taxon>
        <taxon>Actinomycetes</taxon>
        <taxon>Kitasatosporales</taxon>
        <taxon>Streptomycetaceae</taxon>
        <taxon>Streptomyces</taxon>
    </lineage>
</organism>
<dbReference type="AlphaFoldDB" id="A0A6G3XTF1"/>
<protein>
    <submittedName>
        <fullName evidence="2">Uncharacterized protein</fullName>
    </submittedName>
</protein>
<evidence type="ECO:0000313" key="2">
    <source>
        <dbReference type="EMBL" id="NEE21031.1"/>
    </source>
</evidence>
<feature type="compositionally biased region" description="Gly residues" evidence="1">
    <location>
        <begin position="57"/>
        <end position="70"/>
    </location>
</feature>
<feature type="region of interest" description="Disordered" evidence="1">
    <location>
        <begin position="57"/>
        <end position="109"/>
    </location>
</feature>
<accession>A0A6G3XTF1</accession>
<feature type="compositionally biased region" description="Polar residues" evidence="1">
    <location>
        <begin position="96"/>
        <end position="109"/>
    </location>
</feature>
<name>A0A6G3XTF1_9ACTN</name>
<reference evidence="2" key="1">
    <citation type="submission" date="2020-01" db="EMBL/GenBank/DDBJ databases">
        <title>Insect and environment-associated Actinomycetes.</title>
        <authorList>
            <person name="Currrie C."/>
            <person name="Chevrette M."/>
            <person name="Carlson C."/>
            <person name="Stubbendieck R."/>
            <person name="Wendt-Pienkowski E."/>
        </authorList>
    </citation>
    <scope>NUCLEOTIDE SEQUENCE</scope>
    <source>
        <strain evidence="2">SID7499</strain>
    </source>
</reference>
<comment type="caution">
    <text evidence="2">The sequence shown here is derived from an EMBL/GenBank/DDBJ whole genome shotgun (WGS) entry which is preliminary data.</text>
</comment>
<sequence length="109" mass="11195">MAADWPAIKGDQRSLEDAKRRPLKRLGAAPREAAKKIDTTRWYERLFQIGIAEAGGSLGGGADGPLGGQADGPPGYPDGPPVLRRTQCADPAVAGGSSTWTPGSPASAV</sequence>
<feature type="region of interest" description="Disordered" evidence="1">
    <location>
        <begin position="1"/>
        <end position="32"/>
    </location>
</feature>
<feature type="compositionally biased region" description="Basic and acidic residues" evidence="1">
    <location>
        <begin position="10"/>
        <end position="20"/>
    </location>
</feature>
<gene>
    <name evidence="2" type="ORF">G3M58_83040</name>
</gene>
<evidence type="ECO:0000256" key="1">
    <source>
        <dbReference type="SAM" id="MobiDB-lite"/>
    </source>
</evidence>
<proteinExistence type="predicted"/>